<proteinExistence type="inferred from homology"/>
<dbReference type="InterPro" id="IPR051122">
    <property type="entry name" value="SDR_DHRS6-like"/>
</dbReference>
<keyword evidence="4" id="KW-1185">Reference proteome</keyword>
<dbReference type="RefSeq" id="WP_046762368.1">
    <property type="nucleotide sequence ID" value="NZ_LBIC01000001.1"/>
</dbReference>
<dbReference type="GO" id="GO:0016491">
    <property type="term" value="F:oxidoreductase activity"/>
    <property type="evidence" value="ECO:0007669"/>
    <property type="project" value="UniProtKB-KW"/>
</dbReference>
<organism evidence="3 4">
    <name type="scientific">Sphingobium chungbukense</name>
    <dbReference type="NCBI Taxonomy" id="56193"/>
    <lineage>
        <taxon>Bacteria</taxon>
        <taxon>Pseudomonadati</taxon>
        <taxon>Pseudomonadota</taxon>
        <taxon>Alphaproteobacteria</taxon>
        <taxon>Sphingomonadales</taxon>
        <taxon>Sphingomonadaceae</taxon>
        <taxon>Sphingobium</taxon>
    </lineage>
</organism>
<keyword evidence="2" id="KW-0560">Oxidoreductase</keyword>
<evidence type="ECO:0000313" key="3">
    <source>
        <dbReference type="EMBL" id="KKW93934.1"/>
    </source>
</evidence>
<dbReference type="PANTHER" id="PTHR43477:SF1">
    <property type="entry name" value="DIHYDROANTICAPSIN 7-DEHYDROGENASE"/>
    <property type="match status" value="1"/>
</dbReference>
<evidence type="ECO:0008006" key="5">
    <source>
        <dbReference type="Google" id="ProtNLM"/>
    </source>
</evidence>
<dbReference type="AlphaFoldDB" id="A0A0M3AZF1"/>
<evidence type="ECO:0000256" key="1">
    <source>
        <dbReference type="ARBA" id="ARBA00006484"/>
    </source>
</evidence>
<dbReference type="STRING" id="56193.YP76_04645"/>
<sequence length="75" mass="8054">MRVNAITPGVIDTEWMVRSAGEQAFQRTKDRVAKVATLGGISSADDIAAAVVWLLHARAMTGELIRIDAGFTLGR</sequence>
<dbReference type="SUPFAM" id="SSF51735">
    <property type="entry name" value="NAD(P)-binding Rossmann-fold domains"/>
    <property type="match status" value="1"/>
</dbReference>
<dbReference type="EMBL" id="LBIC01000001">
    <property type="protein sequence ID" value="KKW93934.1"/>
    <property type="molecule type" value="Genomic_DNA"/>
</dbReference>
<protein>
    <recommendedName>
        <fullName evidence="5">Short-chain dehydrogenase</fullName>
    </recommendedName>
</protein>
<comment type="similarity">
    <text evidence="1">Belongs to the short-chain dehydrogenases/reductases (SDR) family.</text>
</comment>
<name>A0A0M3AZF1_9SPHN</name>
<dbReference type="Gene3D" id="3.40.50.720">
    <property type="entry name" value="NAD(P)-binding Rossmann-like Domain"/>
    <property type="match status" value="1"/>
</dbReference>
<reference evidence="3 4" key="1">
    <citation type="submission" date="2015-04" db="EMBL/GenBank/DDBJ databases">
        <title>Genome sequence of aromatic hydrocarbons-degrading Sphingobium chungbukense DJ77.</title>
        <authorList>
            <person name="Kim Y.-C."/>
            <person name="Chae J.-C."/>
        </authorList>
    </citation>
    <scope>NUCLEOTIDE SEQUENCE [LARGE SCALE GENOMIC DNA]</scope>
    <source>
        <strain evidence="3 4">DJ77</strain>
    </source>
</reference>
<comment type="caution">
    <text evidence="3">The sequence shown here is derived from an EMBL/GenBank/DDBJ whole genome shotgun (WGS) entry which is preliminary data.</text>
</comment>
<dbReference type="InterPro" id="IPR002347">
    <property type="entry name" value="SDR_fam"/>
</dbReference>
<evidence type="ECO:0000313" key="4">
    <source>
        <dbReference type="Proteomes" id="UP000033874"/>
    </source>
</evidence>
<dbReference type="InterPro" id="IPR036291">
    <property type="entry name" value="NAD(P)-bd_dom_sf"/>
</dbReference>
<dbReference type="PANTHER" id="PTHR43477">
    <property type="entry name" value="DIHYDROANTICAPSIN 7-DEHYDROGENASE"/>
    <property type="match status" value="1"/>
</dbReference>
<dbReference type="Pfam" id="PF13561">
    <property type="entry name" value="adh_short_C2"/>
    <property type="match status" value="1"/>
</dbReference>
<dbReference type="Proteomes" id="UP000033874">
    <property type="component" value="Unassembled WGS sequence"/>
</dbReference>
<gene>
    <name evidence="3" type="ORF">YP76_04645</name>
</gene>
<evidence type="ECO:0000256" key="2">
    <source>
        <dbReference type="ARBA" id="ARBA00023002"/>
    </source>
</evidence>
<accession>A0A0M3AZF1</accession>